<accession>A0A6S6W5P7</accession>
<evidence type="ECO:0000313" key="2">
    <source>
        <dbReference type="Proteomes" id="UP000472372"/>
    </source>
</evidence>
<proteinExistence type="predicted"/>
<dbReference type="Proteomes" id="UP000472372">
    <property type="component" value="Chromosome 6"/>
</dbReference>
<gene>
    <name evidence="1" type="ORF">PTTW11_06840</name>
</gene>
<dbReference type="AlphaFoldDB" id="A0A6S6W5P7"/>
<evidence type="ECO:0000313" key="1">
    <source>
        <dbReference type="EMBL" id="CAE7185657.1"/>
    </source>
</evidence>
<dbReference type="PANTHER" id="PTHR39596:SF2">
    <property type="entry name" value="HET DOMAIN PROTEIN (AFU_ORTHOLOGUE AFUA_1G17550)-RELATED"/>
    <property type="match status" value="1"/>
</dbReference>
<dbReference type="PANTHER" id="PTHR39596">
    <property type="match status" value="1"/>
</dbReference>
<protein>
    <recommendedName>
        <fullName evidence="3">Heterokaryon incompatibility domain-containing protein</fullName>
    </recommendedName>
</protein>
<reference evidence="1" key="1">
    <citation type="submission" date="2021-02" db="EMBL/GenBank/DDBJ databases">
        <authorList>
            <person name="Syme A R."/>
            <person name="Syme A R."/>
            <person name="Moolhuijzen P."/>
        </authorList>
    </citation>
    <scope>NUCLEOTIDE SEQUENCE</scope>
    <source>
        <strain evidence="1">W1-1</strain>
    </source>
</reference>
<name>A0A6S6W5P7_9PLEO</name>
<sequence>MYTLAEYIQYACIEDPRDPSTILLTATILETLFEYFLTAICKSEGIQFPGFGGVIGGLSVLTTRNNLLLKQMRIDGWCPHDLKVLSTRLNTAGHYFMRHLQRQHTDRTHKVIHVEPRGDHRSQRTDVALNVSSIHSQPLNDLCTYDHCYHFQLNDTSYKTKHVEQCDRSSCFDMVADPQKVSAILRAGEIPLVLSIDAEDKSTDLHIIPSGSNSEHHYVAISHVWSDGLGNVERSALPRCQVLRLSTLIRNLPGEASNMVLFWIDTIGCPPDQADCGEIQLLAIQKMYETYAHANAVLVLESSVQKKKCKSIPDYQNLMEVVSSSWNSRLWTLQEGALAKPGALYFQFLDGAYNVDKGLSSFENNRDPIVDLTLKTTICEKIFEIRQFVGPGVTLPQKLLALRAALAERSTSVDTDEPLCIAALLGLPQVIRNKITQTEPSQRMGALWDALDEIPSTCLTDKTPRLGTDGKSWAPKSLLQSSRGIVTATIKRMDESLTVKKTAEGLRMSGFGILLSVNKLVGKYFFVKDGRDRFFELAPDLMGVHGTTEINVTGSFAERQYNTPITRESLNESCVYETTVKLNSPDERYVLCFIANGDPSYTPDAKFEKGATSGFFARLEGYNDGVIIAKYLFPGSCVYFRKPAESIYRDLYKMHLPKWQWVGSHAVVPLSCVYDESGIMRMASAHANEPEQKWLIR</sequence>
<dbReference type="EMBL" id="HG992982">
    <property type="protein sequence ID" value="CAE7185657.1"/>
    <property type="molecule type" value="Genomic_DNA"/>
</dbReference>
<evidence type="ECO:0008006" key="3">
    <source>
        <dbReference type="Google" id="ProtNLM"/>
    </source>
</evidence>
<organism evidence="1 2">
    <name type="scientific">Pyrenophora teres f. teres</name>
    <dbReference type="NCBI Taxonomy" id="97479"/>
    <lineage>
        <taxon>Eukaryota</taxon>
        <taxon>Fungi</taxon>
        <taxon>Dikarya</taxon>
        <taxon>Ascomycota</taxon>
        <taxon>Pezizomycotina</taxon>
        <taxon>Dothideomycetes</taxon>
        <taxon>Pleosporomycetidae</taxon>
        <taxon>Pleosporales</taxon>
        <taxon>Pleosporineae</taxon>
        <taxon>Pleosporaceae</taxon>
        <taxon>Pyrenophora</taxon>
    </lineage>
</organism>